<organism evidence="1 2">
    <name type="scientific">Paramecium sonneborni</name>
    <dbReference type="NCBI Taxonomy" id="65129"/>
    <lineage>
        <taxon>Eukaryota</taxon>
        <taxon>Sar</taxon>
        <taxon>Alveolata</taxon>
        <taxon>Ciliophora</taxon>
        <taxon>Intramacronucleata</taxon>
        <taxon>Oligohymenophorea</taxon>
        <taxon>Peniculida</taxon>
        <taxon>Parameciidae</taxon>
        <taxon>Paramecium</taxon>
    </lineage>
</organism>
<sequence>MEQNLQQQNVKNPIKESEIKLINYDINQKANFFQQKQLISEKTINIILGSKSRYSDI</sequence>
<comment type="caution">
    <text evidence="1">The sequence shown here is derived from an EMBL/GenBank/DDBJ whole genome shotgun (WGS) entry which is preliminary data.</text>
</comment>
<dbReference type="AlphaFoldDB" id="A0A8S1RMI6"/>
<evidence type="ECO:0000313" key="1">
    <source>
        <dbReference type="EMBL" id="CAD8129478.1"/>
    </source>
</evidence>
<dbReference type="EMBL" id="CAJJDN010000225">
    <property type="protein sequence ID" value="CAD8129478.1"/>
    <property type="molecule type" value="Genomic_DNA"/>
</dbReference>
<keyword evidence="2" id="KW-1185">Reference proteome</keyword>
<name>A0A8S1RMI6_9CILI</name>
<proteinExistence type="predicted"/>
<accession>A0A8S1RMI6</accession>
<evidence type="ECO:0000313" key="2">
    <source>
        <dbReference type="Proteomes" id="UP000692954"/>
    </source>
</evidence>
<protein>
    <submittedName>
        <fullName evidence="1">Uncharacterized protein</fullName>
    </submittedName>
</protein>
<gene>
    <name evidence="1" type="ORF">PSON_ATCC_30995.1.T2250011</name>
</gene>
<dbReference type="Proteomes" id="UP000692954">
    <property type="component" value="Unassembled WGS sequence"/>
</dbReference>
<reference evidence="1" key="1">
    <citation type="submission" date="2021-01" db="EMBL/GenBank/DDBJ databases">
        <authorList>
            <consortium name="Genoscope - CEA"/>
            <person name="William W."/>
        </authorList>
    </citation>
    <scope>NUCLEOTIDE SEQUENCE</scope>
</reference>